<protein>
    <submittedName>
        <fullName evidence="1">Conserved hypothetical phage tail protein</fullName>
    </submittedName>
</protein>
<proteinExistence type="predicted"/>
<dbReference type="GO" id="GO:0005198">
    <property type="term" value="F:structural molecule activity"/>
    <property type="evidence" value="ECO:0007669"/>
    <property type="project" value="InterPro"/>
</dbReference>
<organism evidence="1">
    <name type="scientific">Accumulibacter regalis</name>
    <dbReference type="NCBI Taxonomy" id="522306"/>
    <lineage>
        <taxon>Bacteria</taxon>
        <taxon>Pseudomonadati</taxon>
        <taxon>Pseudomonadota</taxon>
        <taxon>Betaproteobacteria</taxon>
        <taxon>Candidatus Accumulibacter</taxon>
    </lineage>
</organism>
<sequence>MAEVLILPAFRFEVKLLRSPDIIAGRQRLPGAGDGYSPAQGATLLGTGAFQECNGLEIEMDIQEYQEGGRNNGTIRRVGRAKYQPLLLKRGMFHQLTGDGQANTDLWHWLQRIVNGERPVARYDGIVYVMSADKTVRATWMFDRGLPAKIRGPELNARTGEIAIEELSIAHEGLRLLPAEVPA</sequence>
<dbReference type="InterPro" id="IPR011747">
    <property type="entry name" value="CHP02241"/>
</dbReference>
<gene>
    <name evidence="1" type="ordered locus">CAP2UW1_3671</name>
</gene>
<dbReference type="InterPro" id="IPR010667">
    <property type="entry name" value="Phage_T4_Gp19"/>
</dbReference>
<dbReference type="HOGENOM" id="CLU_101335_2_1_4"/>
<dbReference type="AlphaFoldDB" id="C7RKK4"/>
<dbReference type="PANTHER" id="PTHR38009:SF1">
    <property type="entry name" value="CONSERVED HYPOTHETICAL PHAGE TAIL PROTEIN"/>
    <property type="match status" value="1"/>
</dbReference>
<name>C7RKK4_ACCRE</name>
<dbReference type="PANTHER" id="PTHR38009">
    <property type="entry name" value="CONSERVED HYPOTHETICAL PHAGE TAIL PROTEIN"/>
    <property type="match status" value="1"/>
</dbReference>
<dbReference type="eggNOG" id="ENOG5030Q6R">
    <property type="taxonomic scope" value="Bacteria"/>
</dbReference>
<dbReference type="EMBL" id="CP001715">
    <property type="protein sequence ID" value="ACV36924.1"/>
    <property type="molecule type" value="Genomic_DNA"/>
</dbReference>
<dbReference type="STRING" id="522306.CAP2UW1_3671"/>
<dbReference type="Pfam" id="PF06841">
    <property type="entry name" value="Phage_T4_gp19"/>
    <property type="match status" value="1"/>
</dbReference>
<reference evidence="1" key="2">
    <citation type="submission" date="2009-09" db="EMBL/GenBank/DDBJ databases">
        <title>Complete sequence of chromosome of Candidatus Accumulibacter phosphatis clade IIA str. UW-1.</title>
        <authorList>
            <consortium name="US DOE Joint Genome Institute"/>
            <person name="Martin H.G."/>
            <person name="Ivanova N."/>
            <person name="Kunin V."/>
            <person name="Warnecke F."/>
            <person name="Barry K."/>
            <person name="He S."/>
            <person name="Salamov A."/>
            <person name="Szeto E."/>
            <person name="Dalin E."/>
            <person name="Pangilinan J.L."/>
            <person name="Lapidus A."/>
            <person name="Lowry S."/>
            <person name="Kyrpides N.C."/>
            <person name="McMahon K.D."/>
            <person name="Hugenholtz P."/>
        </authorList>
    </citation>
    <scope>NUCLEOTIDE SEQUENCE [LARGE SCALE GENOMIC DNA]</scope>
    <source>
        <strain evidence="1">UW-1</strain>
    </source>
</reference>
<dbReference type="NCBIfam" id="TIGR02241">
    <property type="entry name" value="conserved hypothetical phage tail region protein"/>
    <property type="match status" value="1"/>
</dbReference>
<evidence type="ECO:0000313" key="1">
    <source>
        <dbReference type="EMBL" id="ACV36924.1"/>
    </source>
</evidence>
<accession>C7RKK4</accession>
<dbReference type="OrthoDB" id="9799891at2"/>
<dbReference type="KEGG" id="app:CAP2UW1_3671"/>
<reference evidence="1" key="1">
    <citation type="submission" date="2009-08" db="EMBL/GenBank/DDBJ databases">
        <authorList>
            <consortium name="US DOE Joint Genome Institute"/>
            <person name="Lucas S."/>
            <person name="Copeland A."/>
            <person name="Lapidus A."/>
            <person name="Glavina del Rio T."/>
            <person name="Dalin E."/>
            <person name="Tice H."/>
            <person name="Bruce D."/>
            <person name="Barry K."/>
            <person name="Pitluck S."/>
            <person name="Lowry S."/>
            <person name="Larimer F."/>
            <person name="Land M."/>
            <person name="Hauser L."/>
            <person name="Kyrpides N."/>
            <person name="Ivanova N."/>
            <person name="McMahon K.D."/>
            <person name="Hugenholtz P."/>
        </authorList>
    </citation>
    <scope>NUCLEOTIDE SEQUENCE</scope>
    <source>
        <strain evidence="1">UW-1</strain>
    </source>
</reference>